<dbReference type="PANTHER" id="PTHR35330:SF1">
    <property type="entry name" value="SIROHEME BIOSYNTHESIS PROTEIN MET8"/>
    <property type="match status" value="1"/>
</dbReference>
<comment type="pathway">
    <text evidence="1">Porphyrin-containing compound metabolism; siroheme biosynthesis; sirohydrochlorin from precorrin-2: step 1/1.</text>
</comment>
<dbReference type="AlphaFoldDB" id="A0A6L5XPY9"/>
<dbReference type="GO" id="GO:0019354">
    <property type="term" value="P:siroheme biosynthetic process"/>
    <property type="evidence" value="ECO:0007669"/>
    <property type="project" value="UniProtKB-UniPathway"/>
</dbReference>
<dbReference type="Pfam" id="PF13241">
    <property type="entry name" value="NAD_binding_7"/>
    <property type="match status" value="1"/>
</dbReference>
<evidence type="ECO:0000313" key="7">
    <source>
        <dbReference type="EMBL" id="MSS28931.1"/>
    </source>
</evidence>
<dbReference type="Proteomes" id="UP000477488">
    <property type="component" value="Unassembled WGS sequence"/>
</dbReference>
<comment type="caution">
    <text evidence="7">The sequence shown here is derived from an EMBL/GenBank/DDBJ whole genome shotgun (WGS) entry which is preliminary data.</text>
</comment>
<keyword evidence="8" id="KW-1185">Reference proteome</keyword>
<dbReference type="SUPFAM" id="SSF51735">
    <property type="entry name" value="NAD(P)-binding Rossmann-fold domains"/>
    <property type="match status" value="1"/>
</dbReference>
<gene>
    <name evidence="7" type="ORF">FYJ44_13025</name>
</gene>
<evidence type="ECO:0000256" key="6">
    <source>
        <dbReference type="ARBA" id="ARBA00047561"/>
    </source>
</evidence>
<dbReference type="InterPro" id="IPR028161">
    <property type="entry name" value="Met8-like"/>
</dbReference>
<dbReference type="SUPFAM" id="SSF75615">
    <property type="entry name" value="Siroheme synthase middle domains-like"/>
    <property type="match status" value="1"/>
</dbReference>
<reference evidence="7 8" key="1">
    <citation type="submission" date="2019-09" db="EMBL/GenBank/DDBJ databases">
        <title>In-depth cultivation of the pig gut microbiome towards novel bacterial diversity and tailored functional studies.</title>
        <authorList>
            <person name="Wylensek D."/>
            <person name="Hitch T.C.A."/>
            <person name="Clavel T."/>
        </authorList>
    </citation>
    <scope>NUCLEOTIDE SEQUENCE [LARGE SCALE GENOMIC DNA]</scope>
    <source>
        <strain evidence="7 8">PG-178-WT-4</strain>
    </source>
</reference>
<comment type="catalytic activity">
    <reaction evidence="6">
        <text>precorrin-2 + NAD(+) = sirohydrochlorin + NADH + 2 H(+)</text>
        <dbReference type="Rhea" id="RHEA:15613"/>
        <dbReference type="ChEBI" id="CHEBI:15378"/>
        <dbReference type="ChEBI" id="CHEBI:57540"/>
        <dbReference type="ChEBI" id="CHEBI:57945"/>
        <dbReference type="ChEBI" id="CHEBI:58351"/>
        <dbReference type="ChEBI" id="CHEBI:58827"/>
        <dbReference type="EC" id="1.3.1.76"/>
    </reaction>
</comment>
<organism evidence="7 8">
    <name type="scientific">Desulfovibrio porci</name>
    <dbReference type="NCBI Taxonomy" id="2605782"/>
    <lineage>
        <taxon>Bacteria</taxon>
        <taxon>Pseudomonadati</taxon>
        <taxon>Thermodesulfobacteriota</taxon>
        <taxon>Desulfovibrionia</taxon>
        <taxon>Desulfovibrionales</taxon>
        <taxon>Desulfovibrionaceae</taxon>
        <taxon>Desulfovibrio</taxon>
    </lineage>
</organism>
<dbReference type="EC" id="1.3.1.76" evidence="2"/>
<name>A0A6L5XPY9_9BACT</name>
<evidence type="ECO:0000256" key="3">
    <source>
        <dbReference type="ARBA" id="ARBA00023002"/>
    </source>
</evidence>
<dbReference type="Gene3D" id="3.30.160.110">
    <property type="entry name" value="Siroheme synthase, domain 2"/>
    <property type="match status" value="1"/>
</dbReference>
<protein>
    <recommendedName>
        <fullName evidence="2">precorrin-2 dehydrogenase</fullName>
        <ecNumber evidence="2">1.3.1.76</ecNumber>
    </recommendedName>
</protein>
<dbReference type="Gene3D" id="3.40.50.720">
    <property type="entry name" value="NAD(P)-binding Rossmann-like Domain"/>
    <property type="match status" value="1"/>
</dbReference>
<evidence type="ECO:0000256" key="1">
    <source>
        <dbReference type="ARBA" id="ARBA00005010"/>
    </source>
</evidence>
<dbReference type="EMBL" id="VUMH01000017">
    <property type="protein sequence ID" value="MSS28931.1"/>
    <property type="molecule type" value="Genomic_DNA"/>
</dbReference>
<dbReference type="RefSeq" id="WP_154512847.1">
    <property type="nucleotide sequence ID" value="NZ_VUMH01000017.1"/>
</dbReference>
<evidence type="ECO:0000256" key="5">
    <source>
        <dbReference type="ARBA" id="ARBA00023244"/>
    </source>
</evidence>
<evidence type="ECO:0000256" key="2">
    <source>
        <dbReference type="ARBA" id="ARBA00012400"/>
    </source>
</evidence>
<accession>A0A6L5XPY9</accession>
<dbReference type="InterPro" id="IPR006367">
    <property type="entry name" value="Sirohaem_synthase_N"/>
</dbReference>
<dbReference type="PANTHER" id="PTHR35330">
    <property type="entry name" value="SIROHEME BIOSYNTHESIS PROTEIN MET8"/>
    <property type="match status" value="1"/>
</dbReference>
<dbReference type="InterPro" id="IPR036291">
    <property type="entry name" value="NAD(P)-bd_dom_sf"/>
</dbReference>
<sequence length="234" mass="24852">MSSAALRPPLYPLFLSLEGRRCLVAGLGGVGRRKLAGLLACGPASVLALDTLRAEDLPAEAAALLADPRVCFECRSCAPADVRDRALVFAATGSAEENARIAALCREAGVLCNCASAPELGAFSVPAVTRRDGLAAALSTGGASPALARRWRRELEDWLAPRARMARLMGRLRPLVLALHAETGQNTQLFRSLAASPLQSWLAEGDLESCRQWLLAELPSVLHVHIAELLDDLA</sequence>
<evidence type="ECO:0000313" key="8">
    <source>
        <dbReference type="Proteomes" id="UP000477488"/>
    </source>
</evidence>
<dbReference type="UniPathway" id="UPA00262">
    <property type="reaction ID" value="UER00222"/>
</dbReference>
<evidence type="ECO:0000256" key="4">
    <source>
        <dbReference type="ARBA" id="ARBA00023027"/>
    </source>
</evidence>
<dbReference type="GO" id="GO:0043115">
    <property type="term" value="F:precorrin-2 dehydrogenase activity"/>
    <property type="evidence" value="ECO:0007669"/>
    <property type="project" value="UniProtKB-EC"/>
</dbReference>
<proteinExistence type="predicted"/>
<keyword evidence="4" id="KW-0520">NAD</keyword>
<dbReference type="NCBIfam" id="TIGR01470">
    <property type="entry name" value="cysG_Nterm"/>
    <property type="match status" value="1"/>
</dbReference>
<keyword evidence="3" id="KW-0560">Oxidoreductase</keyword>
<keyword evidence="5" id="KW-0627">Porphyrin biosynthesis</keyword>
<dbReference type="GO" id="GO:0004325">
    <property type="term" value="F:ferrochelatase activity"/>
    <property type="evidence" value="ECO:0007669"/>
    <property type="project" value="InterPro"/>
</dbReference>